<proteinExistence type="predicted"/>
<protein>
    <submittedName>
        <fullName evidence="1">Uncharacterized protein</fullName>
    </submittedName>
</protein>
<evidence type="ECO:0000313" key="2">
    <source>
        <dbReference type="Proteomes" id="UP001500192"/>
    </source>
</evidence>
<name>A0ABP9Q148_9PSEU</name>
<gene>
    <name evidence="1" type="ORF">GCM10023214_04300</name>
</gene>
<comment type="caution">
    <text evidence="1">The sequence shown here is derived from an EMBL/GenBank/DDBJ whole genome shotgun (WGS) entry which is preliminary data.</text>
</comment>
<dbReference type="Proteomes" id="UP001500192">
    <property type="component" value="Unassembled WGS sequence"/>
</dbReference>
<accession>A0ABP9Q148</accession>
<organism evidence="1 2">
    <name type="scientific">Amycolatopsis dongchuanensis</name>
    <dbReference type="NCBI Taxonomy" id="1070866"/>
    <lineage>
        <taxon>Bacteria</taxon>
        <taxon>Bacillati</taxon>
        <taxon>Actinomycetota</taxon>
        <taxon>Actinomycetes</taxon>
        <taxon>Pseudonocardiales</taxon>
        <taxon>Pseudonocardiaceae</taxon>
        <taxon>Amycolatopsis</taxon>
    </lineage>
</organism>
<evidence type="ECO:0000313" key="1">
    <source>
        <dbReference type="EMBL" id="GAA5152409.1"/>
    </source>
</evidence>
<reference evidence="2" key="1">
    <citation type="journal article" date="2019" name="Int. J. Syst. Evol. Microbiol.">
        <title>The Global Catalogue of Microorganisms (GCM) 10K type strain sequencing project: providing services to taxonomists for standard genome sequencing and annotation.</title>
        <authorList>
            <consortium name="The Broad Institute Genomics Platform"/>
            <consortium name="The Broad Institute Genome Sequencing Center for Infectious Disease"/>
            <person name="Wu L."/>
            <person name="Ma J."/>
        </authorList>
    </citation>
    <scope>NUCLEOTIDE SEQUENCE [LARGE SCALE GENOMIC DNA]</scope>
    <source>
        <strain evidence="2">JCM 18054</strain>
    </source>
</reference>
<keyword evidence="2" id="KW-1185">Reference proteome</keyword>
<sequence>MAAYDATPAGDIRRAITSGAITGDNDPALIADGMIAAADRPEAPLRLPLGPDCYQYVRAALVARLENHEAHRDIALSVAADV</sequence>
<dbReference type="EMBL" id="BAABIB010000011">
    <property type="protein sequence ID" value="GAA5152409.1"/>
    <property type="molecule type" value="Genomic_DNA"/>
</dbReference>
<dbReference type="RefSeq" id="WP_346051708.1">
    <property type="nucleotide sequence ID" value="NZ_BAABIB010000011.1"/>
</dbReference>